<evidence type="ECO:0000256" key="5">
    <source>
        <dbReference type="ARBA" id="ARBA00023043"/>
    </source>
</evidence>
<dbReference type="PROSITE" id="PS50089">
    <property type="entry name" value="ZF_RING_2"/>
    <property type="match status" value="1"/>
</dbReference>
<feature type="repeat" description="ANK" evidence="6">
    <location>
        <begin position="121"/>
        <end position="153"/>
    </location>
</feature>
<dbReference type="PROSITE" id="PS50088">
    <property type="entry name" value="ANK_REPEAT"/>
    <property type="match status" value="3"/>
</dbReference>
<dbReference type="InParanoid" id="D8UI83"/>
<keyword evidence="1" id="KW-0479">Metal-binding</keyword>
<reference evidence="10 11" key="1">
    <citation type="journal article" date="2010" name="Science">
        <title>Genomic analysis of organismal complexity in the multicellular green alga Volvox carteri.</title>
        <authorList>
            <person name="Prochnik S.E."/>
            <person name="Umen J."/>
            <person name="Nedelcu A.M."/>
            <person name="Hallmann A."/>
            <person name="Miller S.M."/>
            <person name="Nishii I."/>
            <person name="Ferris P."/>
            <person name="Kuo A."/>
            <person name="Mitros T."/>
            <person name="Fritz-Laylin L.K."/>
            <person name="Hellsten U."/>
            <person name="Chapman J."/>
            <person name="Simakov O."/>
            <person name="Rensing S.A."/>
            <person name="Terry A."/>
            <person name="Pangilinan J."/>
            <person name="Kapitonov V."/>
            <person name="Jurka J."/>
            <person name="Salamov A."/>
            <person name="Shapiro H."/>
            <person name="Schmutz J."/>
            <person name="Grimwood J."/>
            <person name="Lindquist E."/>
            <person name="Lucas S."/>
            <person name="Grigoriev I.V."/>
            <person name="Schmitt R."/>
            <person name="Kirk D."/>
            <person name="Rokhsar D.S."/>
        </authorList>
    </citation>
    <scope>NUCLEOTIDE SEQUENCE [LARGE SCALE GENOMIC DNA]</scope>
    <source>
        <strain evidence="11">f. Nagariensis / Eve</strain>
    </source>
</reference>
<dbReference type="RefSeq" id="XP_002958361.1">
    <property type="nucleotide sequence ID" value="XM_002958315.1"/>
</dbReference>
<name>D8UI83_VOLCA</name>
<evidence type="ECO:0000256" key="6">
    <source>
        <dbReference type="PROSITE-ProRule" id="PRU00023"/>
    </source>
</evidence>
<dbReference type="KEGG" id="vcn:VOLCADRAFT_99615"/>
<dbReference type="AlphaFoldDB" id="D8UI83"/>
<dbReference type="EMBL" id="GL378412">
    <property type="protein sequence ID" value="EFJ40583.1"/>
    <property type="molecule type" value="Genomic_DNA"/>
</dbReference>
<dbReference type="STRING" id="3068.D8UI83"/>
<evidence type="ECO:0000259" key="9">
    <source>
        <dbReference type="PROSITE" id="PS50089"/>
    </source>
</evidence>
<dbReference type="OrthoDB" id="534630at2759"/>
<dbReference type="InterPro" id="IPR001841">
    <property type="entry name" value="Znf_RING"/>
</dbReference>
<organism evidence="11">
    <name type="scientific">Volvox carteri f. nagariensis</name>
    <dbReference type="NCBI Taxonomy" id="3068"/>
    <lineage>
        <taxon>Eukaryota</taxon>
        <taxon>Viridiplantae</taxon>
        <taxon>Chlorophyta</taxon>
        <taxon>core chlorophytes</taxon>
        <taxon>Chlorophyceae</taxon>
        <taxon>CS clade</taxon>
        <taxon>Chlamydomonadales</taxon>
        <taxon>Volvocaceae</taxon>
        <taxon>Volvox</taxon>
    </lineage>
</organism>
<evidence type="ECO:0000256" key="8">
    <source>
        <dbReference type="SAM" id="MobiDB-lite"/>
    </source>
</evidence>
<accession>D8UI83</accession>
<feature type="repeat" description="ANK" evidence="6">
    <location>
        <begin position="242"/>
        <end position="263"/>
    </location>
</feature>
<keyword evidence="3 7" id="KW-0863">Zinc-finger</keyword>
<dbReference type="GO" id="GO:0008270">
    <property type="term" value="F:zinc ion binding"/>
    <property type="evidence" value="ECO:0007669"/>
    <property type="project" value="UniProtKB-KW"/>
</dbReference>
<protein>
    <recommendedName>
        <fullName evidence="9">RING-type domain-containing protein</fullName>
    </recommendedName>
</protein>
<evidence type="ECO:0000256" key="2">
    <source>
        <dbReference type="ARBA" id="ARBA00022737"/>
    </source>
</evidence>
<feature type="repeat" description="ANK" evidence="6">
    <location>
        <begin position="198"/>
        <end position="230"/>
    </location>
</feature>
<dbReference type="eggNOG" id="KOG4177">
    <property type="taxonomic scope" value="Eukaryota"/>
</dbReference>
<dbReference type="FunCoup" id="D8UI83">
    <property type="interactions" value="287"/>
</dbReference>
<dbReference type="PANTHER" id="PTHR24203:SF45">
    <property type="entry name" value="ANKYRIN REPEAT DOMAIN 6"/>
    <property type="match status" value="1"/>
</dbReference>
<dbReference type="Proteomes" id="UP000001058">
    <property type="component" value="Unassembled WGS sequence"/>
</dbReference>
<evidence type="ECO:0000313" key="10">
    <source>
        <dbReference type="EMBL" id="EFJ40583.1"/>
    </source>
</evidence>
<dbReference type="SUPFAM" id="SSF57850">
    <property type="entry name" value="RING/U-box"/>
    <property type="match status" value="1"/>
</dbReference>
<dbReference type="InterPro" id="IPR017907">
    <property type="entry name" value="Znf_RING_CS"/>
</dbReference>
<evidence type="ECO:0000256" key="4">
    <source>
        <dbReference type="ARBA" id="ARBA00022833"/>
    </source>
</evidence>
<dbReference type="SUPFAM" id="SSF48403">
    <property type="entry name" value="Ankyrin repeat"/>
    <property type="match status" value="1"/>
</dbReference>
<feature type="compositionally biased region" description="Basic and acidic residues" evidence="8">
    <location>
        <begin position="494"/>
        <end position="507"/>
    </location>
</feature>
<dbReference type="Gene3D" id="3.30.40.10">
    <property type="entry name" value="Zinc/RING finger domain, C3HC4 (zinc finger)"/>
    <property type="match status" value="1"/>
</dbReference>
<keyword evidence="2" id="KW-0677">Repeat</keyword>
<dbReference type="InterPro" id="IPR013083">
    <property type="entry name" value="Znf_RING/FYVE/PHD"/>
</dbReference>
<dbReference type="InterPro" id="IPR002110">
    <property type="entry name" value="Ankyrin_rpt"/>
</dbReference>
<dbReference type="Gene3D" id="1.25.40.20">
    <property type="entry name" value="Ankyrin repeat-containing domain"/>
    <property type="match status" value="2"/>
</dbReference>
<dbReference type="Pfam" id="PF12796">
    <property type="entry name" value="Ank_2"/>
    <property type="match status" value="2"/>
</dbReference>
<dbReference type="InterPro" id="IPR036770">
    <property type="entry name" value="Ankyrin_rpt-contain_sf"/>
</dbReference>
<evidence type="ECO:0000256" key="3">
    <source>
        <dbReference type="ARBA" id="ARBA00022771"/>
    </source>
</evidence>
<dbReference type="SMART" id="SM00248">
    <property type="entry name" value="ANK"/>
    <property type="match status" value="5"/>
</dbReference>
<feature type="region of interest" description="Disordered" evidence="8">
    <location>
        <begin position="481"/>
        <end position="507"/>
    </location>
</feature>
<dbReference type="PROSITE" id="PS50297">
    <property type="entry name" value="ANK_REP_REGION"/>
    <property type="match status" value="2"/>
</dbReference>
<proteinExistence type="predicted"/>
<keyword evidence="11" id="KW-1185">Reference proteome</keyword>
<gene>
    <name evidence="10" type="ORF">VOLCADRAFT_99615</name>
</gene>
<feature type="domain" description="RING-type" evidence="9">
    <location>
        <begin position="411"/>
        <end position="460"/>
    </location>
</feature>
<evidence type="ECO:0000313" key="11">
    <source>
        <dbReference type="Proteomes" id="UP000001058"/>
    </source>
</evidence>
<sequence length="507" mass="55389">MGKKLARETMGCGPSTFAVAELNRSLKTVDGPDVLQSKLQTSPWLLSATTAVLSSTAGTPLHTACERKQVEVVQQMLSFLSGASLSVVREALQPYCRRNDLPLPHSVAEGVRIAVGMVNCKGQTPLMCACAAGSPELVKLLMAQGADPWAGDRCGFRTALHYAAMSGSAPCIEALLQNMAVRDMARLGVRYVDVRSVCGLSALHYAAFFDHPAAVEELLRHDPHINAATSSHSYDIFVSCDALSTPLHFAAFRGSVEVVRQLLMYHVQRVRSSSSRNAARTRDPRRCANYGHQFPWQRELVTLLHPGLPVEEVLGLASSRSDDGPGFWASYSDCCCHRRRRDCYCHSSTTSSRKEKLLGKGKRDLSYQVFLQRQLGTVVVGGSSMREGGGERRTFEEAVAEEEEESEEVFCGVCFVEREAVAPAGCGHGLCGRCAERMCRMALGPSSSKPPRPLLCPFCRREVTGFVGLAAREVQPPELVQRRPTERGFVAESDTLKRRGRDGTHAS</sequence>
<keyword evidence="5 6" id="KW-0040">ANK repeat</keyword>
<evidence type="ECO:0000256" key="7">
    <source>
        <dbReference type="PROSITE-ProRule" id="PRU00175"/>
    </source>
</evidence>
<dbReference type="GeneID" id="9620953"/>
<dbReference type="PANTHER" id="PTHR24203">
    <property type="entry name" value="ANKYRIN REPEAT FAMILY PROTEIN"/>
    <property type="match status" value="1"/>
</dbReference>
<dbReference type="PROSITE" id="PS00518">
    <property type="entry name" value="ZF_RING_1"/>
    <property type="match status" value="1"/>
</dbReference>
<evidence type="ECO:0000256" key="1">
    <source>
        <dbReference type="ARBA" id="ARBA00022723"/>
    </source>
</evidence>
<keyword evidence="4" id="KW-0862">Zinc</keyword>